<accession>A0ACC4BJ33</accession>
<organism evidence="1 2">
    <name type="scientific">Populus alba</name>
    <name type="common">White poplar</name>
    <dbReference type="NCBI Taxonomy" id="43335"/>
    <lineage>
        <taxon>Eukaryota</taxon>
        <taxon>Viridiplantae</taxon>
        <taxon>Streptophyta</taxon>
        <taxon>Embryophyta</taxon>
        <taxon>Tracheophyta</taxon>
        <taxon>Spermatophyta</taxon>
        <taxon>Magnoliopsida</taxon>
        <taxon>eudicotyledons</taxon>
        <taxon>Gunneridae</taxon>
        <taxon>Pentapetalae</taxon>
        <taxon>rosids</taxon>
        <taxon>fabids</taxon>
        <taxon>Malpighiales</taxon>
        <taxon>Salicaceae</taxon>
        <taxon>Saliceae</taxon>
        <taxon>Populus</taxon>
    </lineage>
</organism>
<reference evidence="1 2" key="1">
    <citation type="journal article" date="2024" name="Plant Biotechnol. J.">
        <title>Genome and CRISPR/Cas9 system of a widespread forest tree (Populus alba) in the world.</title>
        <authorList>
            <person name="Liu Y.J."/>
            <person name="Jiang P.F."/>
            <person name="Han X.M."/>
            <person name="Li X.Y."/>
            <person name="Wang H.M."/>
            <person name="Wang Y.J."/>
            <person name="Wang X.X."/>
            <person name="Zeng Q.Y."/>
        </authorList>
    </citation>
    <scope>NUCLEOTIDE SEQUENCE [LARGE SCALE GENOMIC DNA]</scope>
    <source>
        <strain evidence="2">cv. PAL-ZL1</strain>
    </source>
</reference>
<protein>
    <submittedName>
        <fullName evidence="1">Uncharacterized protein</fullName>
    </submittedName>
</protein>
<name>A0ACC4BJ33_POPAL</name>
<evidence type="ECO:0000313" key="2">
    <source>
        <dbReference type="Proteomes" id="UP000309997"/>
    </source>
</evidence>
<gene>
    <name evidence="1" type="ORF">D5086_020096</name>
</gene>
<comment type="caution">
    <text evidence="1">The sequence shown here is derived from an EMBL/GenBank/DDBJ whole genome shotgun (WGS) entry which is preliminary data.</text>
</comment>
<sequence>MNPGKNLHKINIILPSYLSSLCIRGFDVSHTDPRNTNGLGNERVVVAEVKADRHKKLSVLGLDPPQTPSRFLSQSLPFDVIWIFFGNEGNNLQGQVVAMLPLANQILGMANYAIEDAYSSNPESRKVYMHERNSCTREGMQEVASTTEVLTRVDWDLAYSSKKLVNLHVLLVHLLARDNNLEARMATENSYILSIAIEKALEFDLLSGILDSEVREVENFMENIQSEIVDARHKISSCRHSTDLFTVMEKKLHNSEESLKKFREHVLEVKAQSAKLPMAFSAFILENWKDDKATELPASGQISNMDANSKRQTAEKQRNVLRMLEKSLKREMDMQKKISALEQNEEHLKLKLHYTEQVSFCMEEAAEVVWGRFLEAENASEVLMGISKEMVGRLQIFQFTLNGSIQREDELSSKLQDCIKQLDAKDTVIKKLESSIAEHIARSSQVPILMEKVKSLEEQLKKSELRLQNANALNAESQEHLSEMENLVESLKESIYEAETRAENADTKVTQLTDTNVELVEEINFLKGSRDSSTKKVTVLEKQLRESEIQLQHAKASSEASQEQQNMLYTAIWDMETLIDDLRSKVSKAESKTDGVEEQCIVLSESNMELNKEISFLRSRVNALEMSLDEANESKAAKAKEIIARTDLIMDTVMQLTRERERIQNQLFSLTRENEILAAKLRGASLTMFDNGHGGGSKLVASKNDSLSETCEKLFEEAMPLSKSLETVISDIGILVPSADLLHLSLKLFSSGFIDKIWLKHAPQHQNEVGISHPTVDTVFQRLEDGGQNRLQDS</sequence>
<evidence type="ECO:0000313" key="1">
    <source>
        <dbReference type="EMBL" id="KAL3578592.1"/>
    </source>
</evidence>
<proteinExistence type="predicted"/>
<keyword evidence="2" id="KW-1185">Reference proteome</keyword>
<dbReference type="EMBL" id="RCHU02000010">
    <property type="protein sequence ID" value="KAL3578592.1"/>
    <property type="molecule type" value="Genomic_DNA"/>
</dbReference>
<dbReference type="Proteomes" id="UP000309997">
    <property type="component" value="Unassembled WGS sequence"/>
</dbReference>